<dbReference type="EMBL" id="JAJJHW010003409">
    <property type="protein sequence ID" value="KAH8358858.1"/>
    <property type="molecule type" value="Genomic_DNA"/>
</dbReference>
<proteinExistence type="predicted"/>
<organism evidence="2 3">
    <name type="scientific">Drosophila rubida</name>
    <dbReference type="NCBI Taxonomy" id="30044"/>
    <lineage>
        <taxon>Eukaryota</taxon>
        <taxon>Metazoa</taxon>
        <taxon>Ecdysozoa</taxon>
        <taxon>Arthropoda</taxon>
        <taxon>Hexapoda</taxon>
        <taxon>Insecta</taxon>
        <taxon>Pterygota</taxon>
        <taxon>Neoptera</taxon>
        <taxon>Endopterygota</taxon>
        <taxon>Diptera</taxon>
        <taxon>Brachycera</taxon>
        <taxon>Muscomorpha</taxon>
        <taxon>Ephydroidea</taxon>
        <taxon>Drosophilidae</taxon>
        <taxon>Drosophila</taxon>
    </lineage>
</organism>
<name>A0AAD4PHL9_9MUSC</name>
<dbReference type="Proteomes" id="UP001200034">
    <property type="component" value="Unassembled WGS sequence"/>
</dbReference>
<protein>
    <recommendedName>
        <fullName evidence="1">CHK kinase-like domain-containing protein</fullName>
    </recommendedName>
</protein>
<sequence>TQGNTLPKMSTIEYNSDELEAPEWLNGQFFTDVLTHHHNSSNVKVIDFKISPATAKGDHYASIMFRAEIEYTLLDEKLSKPIIIKTMPEQECFKKEFLGEAKFFQTEITMYTEMLPKLEAILRKAGDDTTLCAKCLYHTLKPRQVMVFEDLVPQGYSVVRKRLANLTEIKAAILKLAKWHAVSFKLLKDDPTLFDKLKYDLTQVPNYLEQDFMKSGVSNLLKSIRKNDKLQEYLKYIEPLKDSLLKRWVQIIREYRENRQDGAYYVLCHGDFHLKNMMFKEGECMLLDFQISYVGSMTNDLLYSLYMFAGPEERRDRYDELIYYYFTHFISTLKTIGYQGKMPKLVELRKQLFERRHHEIFLMSTFLPIFNHMRRGLDAADIMEKSDTRHQLYYDKEYIADMEYLLPRMLHLGYFEK</sequence>
<reference evidence="2" key="1">
    <citation type="journal article" date="2021" name="Mol. Ecol. Resour.">
        <title>Phylogenomic analyses of the genus Drosophila reveals genomic signals of climate adaptation.</title>
        <authorList>
            <person name="Li F."/>
            <person name="Rane R.V."/>
            <person name="Luria V."/>
            <person name="Xiong Z."/>
            <person name="Chen J."/>
            <person name="Li Z."/>
            <person name="Catullo R.A."/>
            <person name="Griffin P.C."/>
            <person name="Schiffer M."/>
            <person name="Pearce S."/>
            <person name="Lee S.F."/>
            <person name="McElroy K."/>
            <person name="Stocker A."/>
            <person name="Shirriffs J."/>
            <person name="Cockerell F."/>
            <person name="Coppin C."/>
            <person name="Sgro C.M."/>
            <person name="Karger A."/>
            <person name="Cain J.W."/>
            <person name="Weber J.A."/>
            <person name="Santpere G."/>
            <person name="Kirschner M.W."/>
            <person name="Hoffmann A.A."/>
            <person name="Oakeshott J.G."/>
            <person name="Zhang G."/>
        </authorList>
    </citation>
    <scope>NUCLEOTIDE SEQUENCE</scope>
    <source>
        <strain evidence="2">BGI-SZ-2011g</strain>
    </source>
</reference>
<dbReference type="SMART" id="SM00587">
    <property type="entry name" value="CHK"/>
    <property type="match status" value="1"/>
</dbReference>
<feature type="domain" description="CHK kinase-like" evidence="1">
    <location>
        <begin position="146"/>
        <end position="335"/>
    </location>
</feature>
<evidence type="ECO:0000259" key="1">
    <source>
        <dbReference type="SMART" id="SM00587"/>
    </source>
</evidence>
<evidence type="ECO:0000313" key="3">
    <source>
        <dbReference type="Proteomes" id="UP001200034"/>
    </source>
</evidence>
<keyword evidence="3" id="KW-1185">Reference proteome</keyword>
<dbReference type="Gene3D" id="3.90.1200.10">
    <property type="match status" value="1"/>
</dbReference>
<accession>A0AAD4PHL9</accession>
<dbReference type="PANTHER" id="PTHR11012:SF12">
    <property type="entry name" value="CHK KINASE-LIKE DOMAIN-CONTAINING PROTEIN-RELATED"/>
    <property type="match status" value="1"/>
</dbReference>
<dbReference type="SUPFAM" id="SSF56112">
    <property type="entry name" value="Protein kinase-like (PK-like)"/>
    <property type="match status" value="1"/>
</dbReference>
<evidence type="ECO:0000313" key="2">
    <source>
        <dbReference type="EMBL" id="KAH8358858.1"/>
    </source>
</evidence>
<dbReference type="InterPro" id="IPR015897">
    <property type="entry name" value="CHK_kinase-like"/>
</dbReference>
<feature type="non-terminal residue" evidence="2">
    <location>
        <position position="1"/>
    </location>
</feature>
<dbReference type="Pfam" id="PF02958">
    <property type="entry name" value="EcKL"/>
    <property type="match status" value="1"/>
</dbReference>
<dbReference type="InterPro" id="IPR004119">
    <property type="entry name" value="EcKL"/>
</dbReference>
<gene>
    <name evidence="2" type="ORF">KR093_002907</name>
</gene>
<dbReference type="PANTHER" id="PTHR11012">
    <property type="entry name" value="PROTEIN KINASE-LIKE DOMAIN-CONTAINING"/>
    <property type="match status" value="1"/>
</dbReference>
<dbReference type="AlphaFoldDB" id="A0AAD4PHL9"/>
<dbReference type="InterPro" id="IPR011009">
    <property type="entry name" value="Kinase-like_dom_sf"/>
</dbReference>
<comment type="caution">
    <text evidence="2">The sequence shown here is derived from an EMBL/GenBank/DDBJ whole genome shotgun (WGS) entry which is preliminary data.</text>
</comment>
<feature type="non-terminal residue" evidence="2">
    <location>
        <position position="417"/>
    </location>
</feature>